<dbReference type="Proteomes" id="UP000485058">
    <property type="component" value="Unassembled WGS sequence"/>
</dbReference>
<comment type="caution">
    <text evidence="1">The sequence shown here is derived from an EMBL/GenBank/DDBJ whole genome shotgun (WGS) entry which is preliminary data.</text>
</comment>
<proteinExistence type="predicted"/>
<evidence type="ECO:0008006" key="3">
    <source>
        <dbReference type="Google" id="ProtNLM"/>
    </source>
</evidence>
<keyword evidence="2" id="KW-1185">Reference proteome</keyword>
<organism evidence="1 2">
    <name type="scientific">Haematococcus lacustris</name>
    <name type="common">Green alga</name>
    <name type="synonym">Haematococcus pluvialis</name>
    <dbReference type="NCBI Taxonomy" id="44745"/>
    <lineage>
        <taxon>Eukaryota</taxon>
        <taxon>Viridiplantae</taxon>
        <taxon>Chlorophyta</taxon>
        <taxon>core chlorophytes</taxon>
        <taxon>Chlorophyceae</taxon>
        <taxon>CS clade</taxon>
        <taxon>Chlamydomonadales</taxon>
        <taxon>Haematococcaceae</taxon>
        <taxon>Haematococcus</taxon>
    </lineage>
</organism>
<reference evidence="1 2" key="1">
    <citation type="submission" date="2020-02" db="EMBL/GenBank/DDBJ databases">
        <title>Draft genome sequence of Haematococcus lacustris strain NIES-144.</title>
        <authorList>
            <person name="Morimoto D."/>
            <person name="Nakagawa S."/>
            <person name="Yoshida T."/>
            <person name="Sawayama S."/>
        </authorList>
    </citation>
    <scope>NUCLEOTIDE SEQUENCE [LARGE SCALE GENOMIC DNA]</scope>
    <source>
        <strain evidence="1 2">NIES-144</strain>
    </source>
</reference>
<accession>A0A699Z2K4</accession>
<evidence type="ECO:0000313" key="1">
    <source>
        <dbReference type="EMBL" id="GFH13516.1"/>
    </source>
</evidence>
<name>A0A699Z2K4_HAELA</name>
<sequence length="226" mass="23830">MAQQPSQLLTLTRYPDIAAADATIYPPSLTFPMNFGSITPPEKSASDEVASTRVKTHIREQVVQSVTTCKAASDPDADLVNAAFHAAELSQDDICELNRSMDAADEQLGEGSEGKVMAGILRGQPVAVKIMHQTLPDLSMESLVSMSAYSDVTMAVLAAMCGEVVKLMPCCPMAFAIEVGAVEAIGGQPSCIDVLIVSVMPLAVGSLDDLQLKLEGRPLLLLAQPA</sequence>
<dbReference type="EMBL" id="BLLF01000621">
    <property type="protein sequence ID" value="GFH13516.1"/>
    <property type="molecule type" value="Genomic_DNA"/>
</dbReference>
<evidence type="ECO:0000313" key="2">
    <source>
        <dbReference type="Proteomes" id="UP000485058"/>
    </source>
</evidence>
<dbReference type="AlphaFoldDB" id="A0A699Z2K4"/>
<dbReference type="Gene3D" id="3.30.200.20">
    <property type="entry name" value="Phosphorylase Kinase, domain 1"/>
    <property type="match status" value="1"/>
</dbReference>
<gene>
    <name evidence="1" type="ORF">HaLaN_09415</name>
</gene>
<protein>
    <recommendedName>
        <fullName evidence="3">Protein kinase domain-containing protein</fullName>
    </recommendedName>
</protein>